<dbReference type="EMBL" id="MFMM01000001">
    <property type="protein sequence ID" value="OGG85199.1"/>
    <property type="molecule type" value="Genomic_DNA"/>
</dbReference>
<feature type="transmembrane region" description="Helical" evidence="1">
    <location>
        <begin position="54"/>
        <end position="75"/>
    </location>
</feature>
<gene>
    <name evidence="2" type="ORF">A3G90_04040</name>
</gene>
<evidence type="ECO:0000313" key="3">
    <source>
        <dbReference type="Proteomes" id="UP000177325"/>
    </source>
</evidence>
<sequence>MTIPWRIAVLVFITWCLVAQLYLIAVPLAVWYLFKVDGHELILVSILVDGYYQAFYEVPILSLATIGLIIFFDFIKPQLLMYTGGNEMVS</sequence>
<dbReference type="STRING" id="1798525.A3G90_04040"/>
<evidence type="ECO:0000313" key="2">
    <source>
        <dbReference type="EMBL" id="OGG85199.1"/>
    </source>
</evidence>
<keyword evidence="1" id="KW-0812">Transmembrane</keyword>
<name>A0A1F6FH74_9BACT</name>
<proteinExistence type="predicted"/>
<feature type="transmembrane region" description="Helical" evidence="1">
    <location>
        <begin position="7"/>
        <end position="34"/>
    </location>
</feature>
<comment type="caution">
    <text evidence="2">The sequence shown here is derived from an EMBL/GenBank/DDBJ whole genome shotgun (WGS) entry which is preliminary data.</text>
</comment>
<dbReference type="AlphaFoldDB" id="A0A1F6FH74"/>
<protein>
    <submittedName>
        <fullName evidence="2">Uncharacterized protein</fullName>
    </submittedName>
</protein>
<accession>A0A1F6FH74</accession>
<reference evidence="2 3" key="1">
    <citation type="journal article" date="2016" name="Nat. Commun.">
        <title>Thousands of microbial genomes shed light on interconnected biogeochemical processes in an aquifer system.</title>
        <authorList>
            <person name="Anantharaman K."/>
            <person name="Brown C.T."/>
            <person name="Hug L.A."/>
            <person name="Sharon I."/>
            <person name="Castelle C.J."/>
            <person name="Probst A.J."/>
            <person name="Thomas B.C."/>
            <person name="Singh A."/>
            <person name="Wilkins M.J."/>
            <person name="Karaoz U."/>
            <person name="Brodie E.L."/>
            <person name="Williams K.H."/>
            <person name="Hubbard S.S."/>
            <person name="Banfield J.F."/>
        </authorList>
    </citation>
    <scope>NUCLEOTIDE SEQUENCE [LARGE SCALE GENOMIC DNA]</scope>
</reference>
<dbReference type="Proteomes" id="UP000177325">
    <property type="component" value="Unassembled WGS sequence"/>
</dbReference>
<keyword evidence="1" id="KW-0472">Membrane</keyword>
<keyword evidence="1" id="KW-1133">Transmembrane helix</keyword>
<evidence type="ECO:0000256" key="1">
    <source>
        <dbReference type="SAM" id="Phobius"/>
    </source>
</evidence>
<organism evidence="2 3">
    <name type="scientific">Candidatus Kaiserbacteria bacterium RIFCSPLOWO2_12_FULL_45_26</name>
    <dbReference type="NCBI Taxonomy" id="1798525"/>
    <lineage>
        <taxon>Bacteria</taxon>
        <taxon>Candidatus Kaiseribacteriota</taxon>
    </lineage>
</organism>